<feature type="domain" description="DUF1411" evidence="3">
    <location>
        <begin position="1"/>
        <end position="180"/>
    </location>
</feature>
<sequence length="207" mass="23327">MSGHLVCKSGFGLGKVAKLMLASVVVLSAFSGNVWANEAEVPQEPVEKKKEGGCLSWIWGKKNLLVDWTKTDNTVKTMLSEVSVKLCDMEKAMNGVEVDMELLKKRITVLLRHLTSCGPESPDFGASENIVKVLNKKGEIEIPQRLAQVLCQMKTGKTMRYEWNVFRDKFISLLGHMVVDDSVPPRPTDKKESQNWQKEYGDTYYEN</sequence>
<dbReference type="AlphaFoldDB" id="S6B844"/>
<dbReference type="Pfam" id="PF07199">
    <property type="entry name" value="DUF1411"/>
    <property type="match status" value="1"/>
</dbReference>
<feature type="signal peptide" evidence="2">
    <location>
        <begin position="1"/>
        <end position="36"/>
    </location>
</feature>
<feature type="chain" id="PRO_5004546099" evidence="2">
    <location>
        <begin position="37"/>
        <end position="207"/>
    </location>
</feature>
<name>S6B844_BABBO</name>
<dbReference type="VEuPathDB" id="PiroplasmaDB:BBOV_II002590"/>
<evidence type="ECO:0000256" key="2">
    <source>
        <dbReference type="SAM" id="SignalP"/>
    </source>
</evidence>
<dbReference type="EMBL" id="AK441452">
    <property type="protein sequence ID" value="BAN65246.1"/>
    <property type="molecule type" value="mRNA"/>
</dbReference>
<keyword evidence="2" id="KW-0732">Signal</keyword>
<evidence type="ECO:0000256" key="1">
    <source>
        <dbReference type="SAM" id="MobiDB-lite"/>
    </source>
</evidence>
<protein>
    <submittedName>
        <fullName evidence="4">Membrane protein</fullName>
    </submittedName>
</protein>
<proteinExistence type="evidence at transcript level"/>
<organism evidence="4">
    <name type="scientific">Babesia bovis</name>
    <dbReference type="NCBI Taxonomy" id="5865"/>
    <lineage>
        <taxon>Eukaryota</taxon>
        <taxon>Sar</taxon>
        <taxon>Alveolata</taxon>
        <taxon>Apicomplexa</taxon>
        <taxon>Aconoidasida</taxon>
        <taxon>Piroplasmida</taxon>
        <taxon>Babesiidae</taxon>
        <taxon>Babesia</taxon>
    </lineage>
</organism>
<evidence type="ECO:0000313" key="4">
    <source>
        <dbReference type="EMBL" id="BAN65246.1"/>
    </source>
</evidence>
<dbReference type="InterPro" id="IPR009850">
    <property type="entry name" value="DUF1411"/>
</dbReference>
<reference evidence="4" key="1">
    <citation type="journal article" date="2014" name="BMC Genomics">
        <title>The Babesia bovis gene and promoter model: an update from full-length EST analysis.</title>
        <authorList>
            <person name="Yamagishi J."/>
            <person name="Wakaguri H."/>
            <person name="Yokoyama N."/>
            <person name="Yamashita R."/>
            <person name="Suzuki Y."/>
            <person name="Xuan X."/>
            <person name="Igarashi I."/>
        </authorList>
    </citation>
    <scope>NUCLEOTIDE SEQUENCE</scope>
    <source>
        <strain evidence="4">Texas</strain>
    </source>
</reference>
<accession>S6B844</accession>
<evidence type="ECO:0000259" key="3">
    <source>
        <dbReference type="Pfam" id="PF07199"/>
    </source>
</evidence>
<feature type="region of interest" description="Disordered" evidence="1">
    <location>
        <begin position="182"/>
        <end position="207"/>
    </location>
</feature>